<evidence type="ECO:0000313" key="4">
    <source>
        <dbReference type="Proteomes" id="UP001164746"/>
    </source>
</evidence>
<dbReference type="EMBL" id="CP111013">
    <property type="protein sequence ID" value="WAQ97500.1"/>
    <property type="molecule type" value="Genomic_DNA"/>
</dbReference>
<evidence type="ECO:0000256" key="1">
    <source>
        <dbReference type="ARBA" id="ARBA00010994"/>
    </source>
</evidence>
<gene>
    <name evidence="2" type="ORF">MAR_030190</name>
    <name evidence="3" type="ORF">MAR_030236</name>
</gene>
<reference evidence="2" key="1">
    <citation type="submission" date="2022-11" db="EMBL/GenBank/DDBJ databases">
        <title>Centuries of genome instability and evolution in soft-shell clam transmissible cancer (bioRxiv).</title>
        <authorList>
            <person name="Hart S.F.M."/>
            <person name="Yonemitsu M.A."/>
            <person name="Giersch R.M."/>
            <person name="Beal B.F."/>
            <person name="Arriagada G."/>
            <person name="Davis B.W."/>
            <person name="Ostrander E.A."/>
            <person name="Goff S.P."/>
            <person name="Metzger M.J."/>
        </authorList>
    </citation>
    <scope>NUCLEOTIDE SEQUENCE</scope>
    <source>
        <strain evidence="2">MELC-2E11</strain>
        <tissue evidence="2">Siphon/mantle</tissue>
    </source>
</reference>
<evidence type="ECO:0000313" key="3">
    <source>
        <dbReference type="EMBL" id="WAQ97546.1"/>
    </source>
</evidence>
<comment type="similarity">
    <text evidence="1">Belongs to the TPPP family.</text>
</comment>
<dbReference type="Proteomes" id="UP001164746">
    <property type="component" value="Chromosome 2"/>
</dbReference>
<proteinExistence type="inferred from homology"/>
<dbReference type="Pfam" id="PF05517">
    <property type="entry name" value="p25-alpha"/>
    <property type="match status" value="1"/>
</dbReference>
<dbReference type="SUPFAM" id="SSF47473">
    <property type="entry name" value="EF-hand"/>
    <property type="match status" value="1"/>
</dbReference>
<organism evidence="2 4">
    <name type="scientific">Mya arenaria</name>
    <name type="common">Soft-shell clam</name>
    <dbReference type="NCBI Taxonomy" id="6604"/>
    <lineage>
        <taxon>Eukaryota</taxon>
        <taxon>Metazoa</taxon>
        <taxon>Spiralia</taxon>
        <taxon>Lophotrochozoa</taxon>
        <taxon>Mollusca</taxon>
        <taxon>Bivalvia</taxon>
        <taxon>Autobranchia</taxon>
        <taxon>Heteroconchia</taxon>
        <taxon>Euheterodonta</taxon>
        <taxon>Imparidentia</taxon>
        <taxon>Neoheterodontei</taxon>
        <taxon>Myida</taxon>
        <taxon>Myoidea</taxon>
        <taxon>Myidae</taxon>
        <taxon>Mya</taxon>
    </lineage>
</organism>
<accession>A0ABY7DLD5</accession>
<keyword evidence="4" id="KW-1185">Reference proteome</keyword>
<dbReference type="PANTHER" id="PTHR12932:SF9">
    <property type="entry name" value="TUBULIN POLYMERIZATION-PROMOTING PROTEIN HOMOLOG"/>
    <property type="match status" value="1"/>
</dbReference>
<dbReference type="InterPro" id="IPR011992">
    <property type="entry name" value="EF-hand-dom_pair"/>
</dbReference>
<name>A0ABY7DLD5_MYAAR</name>
<protein>
    <submittedName>
        <fullName evidence="2">TPPP2-like protein</fullName>
    </submittedName>
</protein>
<dbReference type="PANTHER" id="PTHR12932">
    <property type="entry name" value="P25 ALPHA-RELATED"/>
    <property type="match status" value="1"/>
</dbReference>
<evidence type="ECO:0000313" key="2">
    <source>
        <dbReference type="EMBL" id="WAQ97500.1"/>
    </source>
</evidence>
<dbReference type="InterPro" id="IPR008907">
    <property type="entry name" value="TPP/p25"/>
</dbReference>
<dbReference type="EMBL" id="CP111013">
    <property type="protein sequence ID" value="WAQ97546.1"/>
    <property type="molecule type" value="Genomic_DNA"/>
</dbReference>
<sequence length="185" mass="19824">MAGGGDDLVAKFQEFCTLAGSKDKTQMTSKASGKMVADCLEKNYKKYDVKSICDASVFPAVKEKGKPCMTVNKVNVDKFVQKTAHELAKRKTKNNKIADNDPEVEAIKADICSCITGGGPHVKATKQSATGNVGGLTDASKYTGAHKERFDADGKGKGVKGREDIAENSGYVGNYKGKDTFDKKK</sequence>